<dbReference type="PATRIC" id="fig|1398.26.peg.2770"/>
<dbReference type="SUPFAM" id="SSF52980">
    <property type="entry name" value="Restriction endonuclease-like"/>
    <property type="match status" value="1"/>
</dbReference>
<dbReference type="GO" id="GO:0009307">
    <property type="term" value="P:DNA restriction-modification system"/>
    <property type="evidence" value="ECO:0007669"/>
    <property type="project" value="InterPro"/>
</dbReference>
<dbReference type="GO" id="GO:0015666">
    <property type="term" value="F:restriction endodeoxyribonuclease activity"/>
    <property type="evidence" value="ECO:0007669"/>
    <property type="project" value="TreeGrafter"/>
</dbReference>
<dbReference type="Pfam" id="PF04471">
    <property type="entry name" value="Mrr_cat"/>
    <property type="match status" value="1"/>
</dbReference>
<dbReference type="PANTHER" id="PTHR30015">
    <property type="entry name" value="MRR RESTRICTION SYSTEM PROTEIN"/>
    <property type="match status" value="1"/>
</dbReference>
<evidence type="ECO:0000256" key="1">
    <source>
        <dbReference type="SAM" id="MobiDB-lite"/>
    </source>
</evidence>
<sequence>MTVPDYQTFMLPFLKILGDRNEHTLQEMYIKLADYFSLTDADKKEYLPSGKQLKYKNRIGWARTYLKKAGLLEQVGRGRFTISEQGLSVLNKNPEKIDVKFLERFNEFREFRSNKNSTDHKDSTETLPNNRESDLSPEEILDSSFRDITRSLMDELLRTVKSCSPEFFEKLVVDLLVAMGYGGTHADAGQAIGRTGDDGIDGIIKEDKLGLDVIYIQAKRWEGSVGRPVVQAFAGSLEGNRARKGVLITTSRFTEEAKDYVKRIEKKIVLIDGETLAELMIDNNVGVSPKITYIIKDIDSDYFNEE</sequence>
<dbReference type="Gene3D" id="3.40.1350.10">
    <property type="match status" value="1"/>
</dbReference>
<dbReference type="PANTHER" id="PTHR30015:SF7">
    <property type="entry name" value="TYPE IV METHYL-DIRECTED RESTRICTION ENZYME ECOKMRR"/>
    <property type="match status" value="1"/>
</dbReference>
<dbReference type="GO" id="GO:0003677">
    <property type="term" value="F:DNA binding"/>
    <property type="evidence" value="ECO:0007669"/>
    <property type="project" value="InterPro"/>
</dbReference>
<dbReference type="AlphaFoldDB" id="A0A150K2T5"/>
<dbReference type="EMBL" id="LQYG01000041">
    <property type="protein sequence ID" value="KYC63224.1"/>
    <property type="molecule type" value="Genomic_DNA"/>
</dbReference>
<gene>
    <name evidence="2" type="ORF">B4098_1716</name>
</gene>
<dbReference type="InterPro" id="IPR007560">
    <property type="entry name" value="Restrct_endonuc_IV_Mrr"/>
</dbReference>
<proteinExistence type="predicted"/>
<feature type="region of interest" description="Disordered" evidence="1">
    <location>
        <begin position="113"/>
        <end position="138"/>
    </location>
</feature>
<evidence type="ECO:0000313" key="2">
    <source>
        <dbReference type="EMBL" id="KYC63224.1"/>
    </source>
</evidence>
<dbReference type="OMA" id="QAKRWEG"/>
<dbReference type="Pfam" id="PF14338">
    <property type="entry name" value="Mrr_N"/>
    <property type="match status" value="1"/>
</dbReference>
<dbReference type="InterPro" id="IPR011856">
    <property type="entry name" value="tRNA_endonuc-like_dom_sf"/>
</dbReference>
<dbReference type="REBASE" id="458827">
    <property type="entry name" value="Bco1160MrrP"/>
</dbReference>
<evidence type="ECO:0000313" key="3">
    <source>
        <dbReference type="Proteomes" id="UP000075288"/>
    </source>
</evidence>
<accession>A0A150K2T5</accession>
<protein>
    <submittedName>
        <fullName evidence="2">Uncharacterized protein</fullName>
    </submittedName>
</protein>
<dbReference type="RefSeq" id="WP_013860486.1">
    <property type="nucleotide sequence ID" value="NZ_CP051674.1"/>
</dbReference>
<dbReference type="REBASE" id="149523">
    <property type="entry name" value="Bco4098MrrP"/>
</dbReference>
<dbReference type="InterPro" id="IPR025745">
    <property type="entry name" value="Mrr-like_N_dom"/>
</dbReference>
<dbReference type="GeneID" id="29812603"/>
<name>A0A150K2T5_HEYCO</name>
<dbReference type="Proteomes" id="UP000075288">
    <property type="component" value="Unassembled WGS sequence"/>
</dbReference>
<dbReference type="InterPro" id="IPR011335">
    <property type="entry name" value="Restrct_endonuc-II-like"/>
</dbReference>
<organism evidence="2 3">
    <name type="scientific">Heyndrickxia coagulans</name>
    <name type="common">Weizmannia coagulans</name>
    <dbReference type="NCBI Taxonomy" id="1398"/>
    <lineage>
        <taxon>Bacteria</taxon>
        <taxon>Bacillati</taxon>
        <taxon>Bacillota</taxon>
        <taxon>Bacilli</taxon>
        <taxon>Bacillales</taxon>
        <taxon>Bacillaceae</taxon>
        <taxon>Heyndrickxia</taxon>
    </lineage>
</organism>
<reference evidence="2 3" key="1">
    <citation type="submission" date="2016-01" db="EMBL/GenBank/DDBJ databases">
        <title>Genome Sequences of Twelve Sporeforming Bacillus Species Isolated from Foods.</title>
        <authorList>
            <person name="Berendsen E.M."/>
            <person name="Wells-Bennik M.H."/>
            <person name="Krawcyk A.O."/>
            <person name="De Jong A."/>
            <person name="Holsappel S."/>
            <person name="Eijlander R.T."/>
            <person name="Kuipers O.P."/>
        </authorList>
    </citation>
    <scope>NUCLEOTIDE SEQUENCE [LARGE SCALE GENOMIC DNA]</scope>
    <source>
        <strain evidence="2 3">B4098</strain>
    </source>
</reference>
<feature type="compositionally biased region" description="Basic and acidic residues" evidence="1">
    <location>
        <begin position="113"/>
        <end position="124"/>
    </location>
</feature>
<dbReference type="InterPro" id="IPR052906">
    <property type="entry name" value="Type_IV_Methyl-Rstrct_Enzyme"/>
</dbReference>
<comment type="caution">
    <text evidence="2">The sequence shown here is derived from an EMBL/GenBank/DDBJ whole genome shotgun (WGS) entry which is preliminary data.</text>
</comment>